<name>A0A0L8HU87_OCTBM</name>
<dbReference type="Pfam" id="PF12796">
    <property type="entry name" value="Ank_2"/>
    <property type="match status" value="1"/>
</dbReference>
<dbReference type="GO" id="GO:0042981">
    <property type="term" value="P:regulation of apoptotic process"/>
    <property type="evidence" value="ECO:0007669"/>
    <property type="project" value="TreeGrafter"/>
</dbReference>
<dbReference type="InterPro" id="IPR003961">
    <property type="entry name" value="FN3_dom"/>
</dbReference>
<dbReference type="Gene3D" id="1.25.40.20">
    <property type="entry name" value="Ankyrin repeat-containing domain"/>
    <property type="match status" value="2"/>
</dbReference>
<dbReference type="InterPro" id="IPR002110">
    <property type="entry name" value="Ankyrin_rpt"/>
</dbReference>
<accession>A0A0L8HU87</accession>
<dbReference type="Pfam" id="PF13637">
    <property type="entry name" value="Ank_4"/>
    <property type="match status" value="1"/>
</dbReference>
<protein>
    <recommendedName>
        <fullName evidence="2">Fibronectin type-III domain-containing protein</fullName>
    </recommendedName>
</protein>
<evidence type="ECO:0000259" key="2">
    <source>
        <dbReference type="PROSITE" id="PS50853"/>
    </source>
</evidence>
<dbReference type="InterPro" id="IPR036116">
    <property type="entry name" value="FN3_sf"/>
</dbReference>
<dbReference type="AlphaFoldDB" id="A0A0L8HU87"/>
<dbReference type="SMART" id="SM00248">
    <property type="entry name" value="ANK"/>
    <property type="match status" value="5"/>
</dbReference>
<dbReference type="PROSITE" id="PS50088">
    <property type="entry name" value="ANK_REPEAT"/>
    <property type="match status" value="3"/>
</dbReference>
<dbReference type="EMBL" id="KQ417285">
    <property type="protein sequence ID" value="KOF92757.1"/>
    <property type="molecule type" value="Genomic_DNA"/>
</dbReference>
<evidence type="ECO:0000313" key="3">
    <source>
        <dbReference type="EMBL" id="KOF92757.1"/>
    </source>
</evidence>
<feature type="repeat" description="ANK" evidence="1">
    <location>
        <begin position="254"/>
        <end position="286"/>
    </location>
</feature>
<dbReference type="Gene3D" id="2.60.40.10">
    <property type="entry name" value="Immunoglobulins"/>
    <property type="match status" value="1"/>
</dbReference>
<dbReference type="GO" id="GO:0005634">
    <property type="term" value="C:nucleus"/>
    <property type="evidence" value="ECO:0007669"/>
    <property type="project" value="TreeGrafter"/>
</dbReference>
<dbReference type="OrthoDB" id="9995210at2759"/>
<dbReference type="SUPFAM" id="SSF48403">
    <property type="entry name" value="Ankyrin repeat"/>
    <property type="match status" value="1"/>
</dbReference>
<dbReference type="SUPFAM" id="SSF49265">
    <property type="entry name" value="Fibronectin type III"/>
    <property type="match status" value="1"/>
</dbReference>
<feature type="repeat" description="ANK" evidence="1">
    <location>
        <begin position="186"/>
        <end position="218"/>
    </location>
</feature>
<dbReference type="PROSITE" id="PS50297">
    <property type="entry name" value="ANK_REP_REGION"/>
    <property type="match status" value="3"/>
</dbReference>
<sequence>MSADKTEISEADVIASNHYSVHLDWSSSLLQFKYYILSDSERIYTILQQTEGTLEEENEWKNVYTGYGENTIVEDLKPYQEYLFRIRFHRSDNNYTNWSPPIKVITEKEPYYGESLHKAIRNRRSSEVENVLKSGIMEMLLSFNASVNGKDESGKTALMHACIHGQLPAVKMLLNNGALYNDFDLGGSSPLHYAVDSCKCELIEWMIKDGADVNIQDRNAGWTPLIRCASLSGKKLVALTLIHNGANTDLKDNNGKTCLMVAVINGHQQLVEVLLENNADITISTSGRTAYEMAVSLEKRKIIDTMEKFMKKRGIKFF</sequence>
<feature type="domain" description="Fibronectin type-III" evidence="2">
    <location>
        <begin position="7"/>
        <end position="110"/>
    </location>
</feature>
<dbReference type="InterPro" id="IPR036770">
    <property type="entry name" value="Ankyrin_rpt-contain_sf"/>
</dbReference>
<organism evidence="3">
    <name type="scientific">Octopus bimaculoides</name>
    <name type="common">California two-spotted octopus</name>
    <dbReference type="NCBI Taxonomy" id="37653"/>
    <lineage>
        <taxon>Eukaryota</taxon>
        <taxon>Metazoa</taxon>
        <taxon>Spiralia</taxon>
        <taxon>Lophotrochozoa</taxon>
        <taxon>Mollusca</taxon>
        <taxon>Cephalopoda</taxon>
        <taxon>Coleoidea</taxon>
        <taxon>Octopodiformes</taxon>
        <taxon>Octopoda</taxon>
        <taxon>Incirrata</taxon>
        <taxon>Octopodidae</taxon>
        <taxon>Octopus</taxon>
    </lineage>
</organism>
<proteinExistence type="predicted"/>
<dbReference type="PROSITE" id="PS50853">
    <property type="entry name" value="FN3"/>
    <property type="match status" value="1"/>
</dbReference>
<dbReference type="InterPro" id="IPR013783">
    <property type="entry name" value="Ig-like_fold"/>
</dbReference>
<gene>
    <name evidence="3" type="ORF">OCBIM_22005949mg</name>
</gene>
<dbReference type="CDD" id="cd00063">
    <property type="entry name" value="FN3"/>
    <property type="match status" value="1"/>
</dbReference>
<feature type="repeat" description="ANK" evidence="1">
    <location>
        <begin position="153"/>
        <end position="185"/>
    </location>
</feature>
<dbReference type="PANTHER" id="PTHR24183:SF1">
    <property type="entry name" value="FIBRONECTIN TYPE 3 AND ANKYRIN REPEAT DOMAINS PROTEIN 1"/>
    <property type="match status" value="1"/>
</dbReference>
<evidence type="ECO:0000256" key="1">
    <source>
        <dbReference type="PROSITE-ProRule" id="PRU00023"/>
    </source>
</evidence>
<keyword evidence="1" id="KW-0040">ANK repeat</keyword>
<dbReference type="PANTHER" id="PTHR24183">
    <property type="entry name" value="FIBRONECTIN TYPE 3 AND ANKYRIN REPEAT DOMAINS PROTEIN 1"/>
    <property type="match status" value="1"/>
</dbReference>
<reference evidence="3" key="1">
    <citation type="submission" date="2015-07" db="EMBL/GenBank/DDBJ databases">
        <title>MeaNS - Measles Nucleotide Surveillance Program.</title>
        <authorList>
            <person name="Tran T."/>
            <person name="Druce J."/>
        </authorList>
    </citation>
    <scope>NUCLEOTIDE SEQUENCE</scope>
    <source>
        <strain evidence="3">UCB-OBI-ISO-001</strain>
        <tissue evidence="3">Gonad</tissue>
    </source>
</reference>